<feature type="domain" description="SSD" evidence="7">
    <location>
        <begin position="275"/>
        <end position="397"/>
    </location>
</feature>
<evidence type="ECO:0000313" key="8">
    <source>
        <dbReference type="EMBL" id="QFU76572.1"/>
    </source>
</evidence>
<dbReference type="OrthoDB" id="5963930at2"/>
<keyword evidence="4 6" id="KW-1133">Transmembrane helix</keyword>
<dbReference type="PANTHER" id="PTHR33406">
    <property type="entry name" value="MEMBRANE PROTEIN MJ1562-RELATED"/>
    <property type="match status" value="1"/>
</dbReference>
<dbReference type="Pfam" id="PF03176">
    <property type="entry name" value="MMPL"/>
    <property type="match status" value="2"/>
</dbReference>
<dbReference type="GO" id="GO:0005886">
    <property type="term" value="C:plasma membrane"/>
    <property type="evidence" value="ECO:0007669"/>
    <property type="project" value="UniProtKB-SubCell"/>
</dbReference>
<evidence type="ECO:0000256" key="3">
    <source>
        <dbReference type="ARBA" id="ARBA00022692"/>
    </source>
</evidence>
<evidence type="ECO:0000256" key="2">
    <source>
        <dbReference type="ARBA" id="ARBA00022475"/>
    </source>
</evidence>
<feature type="transmembrane region" description="Helical" evidence="6">
    <location>
        <begin position="726"/>
        <end position="749"/>
    </location>
</feature>
<evidence type="ECO:0000259" key="7">
    <source>
        <dbReference type="PROSITE" id="PS50156"/>
    </source>
</evidence>
<dbReference type="PANTHER" id="PTHR33406:SF10">
    <property type="entry name" value="SSD DOMAIN-CONTAINING PROTEIN"/>
    <property type="match status" value="1"/>
</dbReference>
<keyword evidence="2" id="KW-1003">Cell membrane</keyword>
<dbReference type="SUPFAM" id="SSF82866">
    <property type="entry name" value="Multidrug efflux transporter AcrB transmembrane domain"/>
    <property type="match status" value="2"/>
</dbReference>
<dbReference type="EMBL" id="CP036422">
    <property type="protein sequence ID" value="QFU76572.1"/>
    <property type="molecule type" value="Genomic_DNA"/>
</dbReference>
<dbReference type="KEGG" id="halc:EY643_13400"/>
<comment type="subcellular location">
    <subcellularLocation>
        <location evidence="1">Cell membrane</location>
        <topology evidence="1">Multi-pass membrane protein</topology>
    </subcellularLocation>
</comment>
<dbReference type="PROSITE" id="PS50156">
    <property type="entry name" value="SSD"/>
    <property type="match status" value="1"/>
</dbReference>
<name>A0A5P9NLE5_9GAMM</name>
<sequence length="789" mass="86703">MSEQRPHLHTYQFGEGEPILERLVFSYRPLWLVLFALGTVFFAYQTFNLRPDASFEKMIPMEHPFIKSFMKHRGDLGAAGTTIQVAVEHTRGDIFDAEYLDILQQINDEVFYLPGVDRNRMRSLWTPNVRWIEVTEQGFEGDKVIDARYDGSSEAMGRLRQNVLRSGEVGRLVSDDFQSSIVQAPLIDIDPASGQPLNYWDLSQRLEKDIREKYQQGTPGSEPQVRVYIIGFAKMVGDLLDGIVSIFMFAAIALVITALLLYWYTRSVRGTATVLLCAVVAVIWQLGLLTTLGYGLNAYSILIPFLVFAIGVSHGVQMMNAIMVEAAAGKNHFDAARGAFRVLYVPALIALISDAVGFTTMVLIPIEVIKDLGIAASVGVAVIILTNLFLLPILISYFGTGKRAVDNLEEKLADPNRRGVARRLASLASARVATLSIVVATLGFAVGIYGGQNLQIGDLDPGAPELHPDSRYNLDNKFITENYATSSDVMVIMAETEEQRCADYANVDMVDRFTWHMENVPGVNSSMSAVKISKLVASGYNEGSLKWATVSRNQRLLGTTFNSMPAVLMNTRCSLLPVALFLDDHKAETLQAVVDAAESFIAENRQDGISFALAAGNAGIEAATNQEIARARNRMMLLIYTAVCALVFISFASWRAVVCIVVPLALTSFLCEALMAHLGIGVKVATLPVIALGVGVGVDYGIYIYSKLSHYLRRGEGIEEAYYHTLRSTGAAVALTGAMLAVGVATWIFSPIKFQADMGMLLTFMFIWNMVGALWLLPALARFLIKTEN</sequence>
<dbReference type="Proteomes" id="UP000326287">
    <property type="component" value="Chromosome"/>
</dbReference>
<feature type="transmembrane region" description="Helical" evidence="6">
    <location>
        <begin position="343"/>
        <end position="364"/>
    </location>
</feature>
<dbReference type="InterPro" id="IPR050545">
    <property type="entry name" value="Mycobact_MmpL"/>
</dbReference>
<accession>A0A5P9NLE5</accession>
<dbReference type="RefSeq" id="WP_153239714.1">
    <property type="nucleotide sequence ID" value="NZ_CP036422.1"/>
</dbReference>
<keyword evidence="9" id="KW-1185">Reference proteome</keyword>
<reference evidence="8 9" key="1">
    <citation type="submission" date="2019-02" db="EMBL/GenBank/DDBJ databases">
        <authorList>
            <person name="Li S.-H."/>
        </authorList>
    </citation>
    <scope>NUCLEOTIDE SEQUENCE [LARGE SCALE GENOMIC DNA]</scope>
    <source>
        <strain evidence="8 9">IMCC14385</strain>
    </source>
</reference>
<feature type="transmembrane region" description="Helical" evidence="6">
    <location>
        <begin position="270"/>
        <end position="289"/>
    </location>
</feature>
<organism evidence="8 9">
    <name type="scientific">Halioglobus maricola</name>
    <dbReference type="NCBI Taxonomy" id="2601894"/>
    <lineage>
        <taxon>Bacteria</taxon>
        <taxon>Pseudomonadati</taxon>
        <taxon>Pseudomonadota</taxon>
        <taxon>Gammaproteobacteria</taxon>
        <taxon>Cellvibrionales</taxon>
        <taxon>Halieaceae</taxon>
        <taxon>Halioglobus</taxon>
    </lineage>
</organism>
<feature type="transmembrane region" description="Helical" evidence="6">
    <location>
        <begin position="376"/>
        <end position="398"/>
    </location>
</feature>
<dbReference type="AlphaFoldDB" id="A0A5P9NLE5"/>
<protein>
    <submittedName>
        <fullName evidence="8">RND family transporter</fullName>
    </submittedName>
</protein>
<evidence type="ECO:0000256" key="1">
    <source>
        <dbReference type="ARBA" id="ARBA00004651"/>
    </source>
</evidence>
<feature type="transmembrane region" description="Helical" evidence="6">
    <location>
        <begin position="30"/>
        <end position="49"/>
    </location>
</feature>
<feature type="transmembrane region" description="Helical" evidence="6">
    <location>
        <begin position="428"/>
        <end position="449"/>
    </location>
</feature>
<evidence type="ECO:0000256" key="4">
    <source>
        <dbReference type="ARBA" id="ARBA00022989"/>
    </source>
</evidence>
<dbReference type="Gene3D" id="1.20.1640.10">
    <property type="entry name" value="Multidrug efflux transporter AcrB transmembrane domain"/>
    <property type="match status" value="2"/>
</dbReference>
<proteinExistence type="predicted"/>
<feature type="transmembrane region" description="Helical" evidence="6">
    <location>
        <begin position="637"/>
        <end position="665"/>
    </location>
</feature>
<evidence type="ECO:0000256" key="5">
    <source>
        <dbReference type="ARBA" id="ARBA00023136"/>
    </source>
</evidence>
<feature type="transmembrane region" description="Helical" evidence="6">
    <location>
        <begin position="761"/>
        <end position="785"/>
    </location>
</feature>
<feature type="transmembrane region" description="Helical" evidence="6">
    <location>
        <begin position="685"/>
        <end position="705"/>
    </location>
</feature>
<keyword evidence="3 6" id="KW-0812">Transmembrane</keyword>
<dbReference type="InterPro" id="IPR000731">
    <property type="entry name" value="SSD"/>
</dbReference>
<feature type="transmembrane region" description="Helical" evidence="6">
    <location>
        <begin position="243"/>
        <end position="264"/>
    </location>
</feature>
<dbReference type="InterPro" id="IPR004869">
    <property type="entry name" value="MMPL_dom"/>
</dbReference>
<feature type="transmembrane region" description="Helical" evidence="6">
    <location>
        <begin position="301"/>
        <end position="323"/>
    </location>
</feature>
<keyword evidence="5 6" id="KW-0472">Membrane</keyword>
<evidence type="ECO:0000313" key="9">
    <source>
        <dbReference type="Proteomes" id="UP000326287"/>
    </source>
</evidence>
<gene>
    <name evidence="8" type="ORF">EY643_13400</name>
</gene>
<evidence type="ECO:0000256" key="6">
    <source>
        <dbReference type="SAM" id="Phobius"/>
    </source>
</evidence>